<gene>
    <name evidence="2" type="ORF">PXEA_LOCUS31974</name>
</gene>
<dbReference type="EMBL" id="CAAALY010258205">
    <property type="protein sequence ID" value="VEL38534.1"/>
    <property type="molecule type" value="Genomic_DNA"/>
</dbReference>
<sequence>MYFIRGCHIQTLTNDQELHRPLVEHGTSLLFGAVVLSCAFFSAAISSLPVLRQFYLQVRLTECNFRTGHHF</sequence>
<keyword evidence="3" id="KW-1185">Reference proteome</keyword>
<evidence type="ECO:0000256" key="1">
    <source>
        <dbReference type="SAM" id="Phobius"/>
    </source>
</evidence>
<dbReference type="Proteomes" id="UP000784294">
    <property type="component" value="Unassembled WGS sequence"/>
</dbReference>
<keyword evidence="1" id="KW-0812">Transmembrane</keyword>
<accession>A0A448XK06</accession>
<keyword evidence="1" id="KW-0472">Membrane</keyword>
<dbReference type="AlphaFoldDB" id="A0A448XK06"/>
<name>A0A448XK06_9PLAT</name>
<organism evidence="2 3">
    <name type="scientific">Protopolystoma xenopodis</name>
    <dbReference type="NCBI Taxonomy" id="117903"/>
    <lineage>
        <taxon>Eukaryota</taxon>
        <taxon>Metazoa</taxon>
        <taxon>Spiralia</taxon>
        <taxon>Lophotrochozoa</taxon>
        <taxon>Platyhelminthes</taxon>
        <taxon>Monogenea</taxon>
        <taxon>Polyopisthocotylea</taxon>
        <taxon>Polystomatidea</taxon>
        <taxon>Polystomatidae</taxon>
        <taxon>Protopolystoma</taxon>
    </lineage>
</organism>
<comment type="caution">
    <text evidence="2">The sequence shown here is derived from an EMBL/GenBank/DDBJ whole genome shotgun (WGS) entry which is preliminary data.</text>
</comment>
<keyword evidence="1" id="KW-1133">Transmembrane helix</keyword>
<evidence type="ECO:0000313" key="2">
    <source>
        <dbReference type="EMBL" id="VEL38534.1"/>
    </source>
</evidence>
<feature type="transmembrane region" description="Helical" evidence="1">
    <location>
        <begin position="29"/>
        <end position="51"/>
    </location>
</feature>
<reference evidence="2" key="1">
    <citation type="submission" date="2018-11" db="EMBL/GenBank/DDBJ databases">
        <authorList>
            <consortium name="Pathogen Informatics"/>
        </authorList>
    </citation>
    <scope>NUCLEOTIDE SEQUENCE</scope>
</reference>
<protein>
    <submittedName>
        <fullName evidence="2">Uncharacterized protein</fullName>
    </submittedName>
</protein>
<proteinExistence type="predicted"/>
<evidence type="ECO:0000313" key="3">
    <source>
        <dbReference type="Proteomes" id="UP000784294"/>
    </source>
</evidence>